<dbReference type="EMBL" id="AQFM01000037">
    <property type="protein sequence ID" value="EOR07218.1"/>
    <property type="molecule type" value="Genomic_DNA"/>
</dbReference>
<dbReference type="Proteomes" id="UP000016201">
    <property type="component" value="Unassembled WGS sequence"/>
</dbReference>
<dbReference type="PATRIC" id="fig|1120927.3.peg.2042"/>
<keyword evidence="2" id="KW-1185">Reference proteome</keyword>
<gene>
    <name evidence="1" type="ORF">I593_02105</name>
</gene>
<protein>
    <submittedName>
        <fullName evidence="1">Uncharacterized protein</fullName>
    </submittedName>
</protein>
<comment type="caution">
    <text evidence="1">The sequence shown here is derived from an EMBL/GenBank/DDBJ whole genome shotgun (WGS) entry which is preliminary data.</text>
</comment>
<organism evidence="1 2">
    <name type="scientific">Acinetobacter tandoii DSM 14970 = CIP 107469</name>
    <dbReference type="NCBI Taxonomy" id="1120927"/>
    <lineage>
        <taxon>Bacteria</taxon>
        <taxon>Pseudomonadati</taxon>
        <taxon>Pseudomonadota</taxon>
        <taxon>Gammaproteobacteria</taxon>
        <taxon>Moraxellales</taxon>
        <taxon>Moraxellaceae</taxon>
        <taxon>Acinetobacter</taxon>
    </lineage>
</organism>
<dbReference type="RefSeq" id="WP_016167158.1">
    <property type="nucleotide sequence ID" value="NZ_JHZG01000017.1"/>
</dbReference>
<accession>R9AYF1</accession>
<name>R9AYF1_9GAMM</name>
<sequence length="101" mass="11212">MIAFSHLAGHWELYVNDMDNPFASGNIGAILGQFSLAYVGRILADFDGYVNMQNLDDVAYRIKFVPISDAFYTLNPDVVNSSFIEHEDGSLTFCLNPTPTT</sequence>
<evidence type="ECO:0000313" key="1">
    <source>
        <dbReference type="EMBL" id="EOR07218.1"/>
    </source>
</evidence>
<evidence type="ECO:0000313" key="2">
    <source>
        <dbReference type="Proteomes" id="UP000016201"/>
    </source>
</evidence>
<proteinExistence type="predicted"/>
<reference evidence="1 2" key="1">
    <citation type="submission" date="2013-03" db="EMBL/GenBank/DDBJ databases">
        <title>The Genome Sequence of Acinetobacter tandoii CIP 107469.</title>
        <authorList>
            <consortium name="The Broad Institute Genome Sequencing Platform"/>
            <consortium name="The Broad Institute Genome Sequencing Center for Infectious Disease"/>
            <person name="Cerqueira G."/>
            <person name="Feldgarden M."/>
            <person name="Courvalin P."/>
            <person name="Perichon B."/>
            <person name="Grillot-Courvalin C."/>
            <person name="Clermont D."/>
            <person name="Rocha E."/>
            <person name="Yoon E.-J."/>
            <person name="Nemec A."/>
            <person name="Walker B."/>
            <person name="Young S.K."/>
            <person name="Zeng Q."/>
            <person name="Gargeya S."/>
            <person name="Fitzgerald M."/>
            <person name="Haas B."/>
            <person name="Abouelleil A."/>
            <person name="Alvarado L."/>
            <person name="Arachchi H.M."/>
            <person name="Berlin A.M."/>
            <person name="Chapman S.B."/>
            <person name="Dewar J."/>
            <person name="Goldberg J."/>
            <person name="Griggs A."/>
            <person name="Gujja S."/>
            <person name="Hansen M."/>
            <person name="Howarth C."/>
            <person name="Imamovic A."/>
            <person name="Larimer J."/>
            <person name="McCowan C."/>
            <person name="Murphy C."/>
            <person name="Neiman D."/>
            <person name="Pearson M."/>
            <person name="Priest M."/>
            <person name="Roberts A."/>
            <person name="Saif S."/>
            <person name="Shea T."/>
            <person name="Sisk P."/>
            <person name="Sykes S."/>
            <person name="Wortman J."/>
            <person name="Nusbaum C."/>
            <person name="Birren B."/>
        </authorList>
    </citation>
    <scope>NUCLEOTIDE SEQUENCE [LARGE SCALE GENOMIC DNA]</scope>
    <source>
        <strain evidence="1 2">CIP 107469</strain>
    </source>
</reference>
<dbReference type="OrthoDB" id="9794148at2"/>
<dbReference type="AlphaFoldDB" id="R9AYF1"/>